<name>A0AAE1QAB9_9EUCA</name>
<dbReference type="InterPro" id="IPR000859">
    <property type="entry name" value="CUB_dom"/>
</dbReference>
<dbReference type="PROSITE" id="PS01180">
    <property type="entry name" value="CUB"/>
    <property type="match status" value="1"/>
</dbReference>
<accession>A0AAE1QAB9</accession>
<dbReference type="SUPFAM" id="SSF49854">
    <property type="entry name" value="Spermadhesin, CUB domain"/>
    <property type="match status" value="2"/>
</dbReference>
<protein>
    <recommendedName>
        <fullName evidence="5">CUB domain-containing protein</fullName>
    </recommendedName>
</protein>
<organism evidence="6 7">
    <name type="scientific">Petrolisthes manimaculis</name>
    <dbReference type="NCBI Taxonomy" id="1843537"/>
    <lineage>
        <taxon>Eukaryota</taxon>
        <taxon>Metazoa</taxon>
        <taxon>Ecdysozoa</taxon>
        <taxon>Arthropoda</taxon>
        <taxon>Crustacea</taxon>
        <taxon>Multicrustacea</taxon>
        <taxon>Malacostraca</taxon>
        <taxon>Eumalacostraca</taxon>
        <taxon>Eucarida</taxon>
        <taxon>Decapoda</taxon>
        <taxon>Pleocyemata</taxon>
        <taxon>Anomura</taxon>
        <taxon>Galatheoidea</taxon>
        <taxon>Porcellanidae</taxon>
        <taxon>Petrolisthes</taxon>
    </lineage>
</organism>
<dbReference type="EMBL" id="JAWZYT010000582">
    <property type="protein sequence ID" value="KAK4321492.1"/>
    <property type="molecule type" value="Genomic_DNA"/>
</dbReference>
<dbReference type="InterPro" id="IPR058698">
    <property type="entry name" value="CUB_metazoa"/>
</dbReference>
<sequence>MKITQTSALRRSGGVVMWLMVVVLVWCVGLTTATTTHPGEPLQELRTLTEGEDQETAVGEVVTETKREGKVFLVLLKIQPDMCTTQDTVNTMGTCLPSKDCTNSAGTSSAQRTCGGSTTYNNTYFVNPGYSGTDTGTGACTISVNRVNSNICQLRLDFINFEVDQPDEDGNCVTDFLTVSDSTVPMICGDNTGQHMYVDVDPAGGPIRVTVDRSAASTTNRLWNIKISQIECNSANRERQIDEHYIIIWKIIILNGSLKLNISHPTPLLLPPTPPLLPPTPPLLPPTPPLLPPTPPLLPPTPPLLPPTPPLLPPTPPLLPPTPPLLPPTSPLLPPTPPALHLIQLSTRHLASSYRLSAVLHRDIRDSHQLQPQQRWTHDKPRYWTRQIANTNYGVCVEMADGYCGIIWERNTTGGDYGFSMTGNPAGLPPGILGTPDASETGTTNCMTDYVIIPGGVTDASVQEDRYCGLGFPNSVTSTNKPFMLYVTTDEAELVAPPGISDINNSGFSLNYRQITNC</sequence>
<proteinExistence type="predicted"/>
<feature type="transmembrane region" description="Helical" evidence="4">
    <location>
        <begin position="12"/>
        <end position="33"/>
    </location>
</feature>
<evidence type="ECO:0000256" key="4">
    <source>
        <dbReference type="SAM" id="Phobius"/>
    </source>
</evidence>
<keyword evidence="7" id="KW-1185">Reference proteome</keyword>
<dbReference type="InterPro" id="IPR035914">
    <property type="entry name" value="Sperma_CUB_dom_sf"/>
</dbReference>
<evidence type="ECO:0000256" key="1">
    <source>
        <dbReference type="ARBA" id="ARBA00023157"/>
    </source>
</evidence>
<comment type="caution">
    <text evidence="2">Lacks conserved residue(s) required for the propagation of feature annotation.</text>
</comment>
<dbReference type="Gene3D" id="2.60.120.290">
    <property type="entry name" value="Spermadhesin, CUB domain"/>
    <property type="match status" value="2"/>
</dbReference>
<gene>
    <name evidence="6" type="ORF">Pmani_007688</name>
</gene>
<comment type="caution">
    <text evidence="6">The sequence shown here is derived from an EMBL/GenBank/DDBJ whole genome shotgun (WGS) entry which is preliminary data.</text>
</comment>
<evidence type="ECO:0000256" key="2">
    <source>
        <dbReference type="PROSITE-ProRule" id="PRU00059"/>
    </source>
</evidence>
<dbReference type="PANTHER" id="PTHR33236">
    <property type="entry name" value="INTRAFLAGELLAR TRANSPORT PROTEIN 122 FAMILY PROTEIN-RELATED"/>
    <property type="match status" value="1"/>
</dbReference>
<evidence type="ECO:0000313" key="6">
    <source>
        <dbReference type="EMBL" id="KAK4321492.1"/>
    </source>
</evidence>
<reference evidence="6" key="1">
    <citation type="submission" date="2023-11" db="EMBL/GenBank/DDBJ databases">
        <title>Genome assemblies of two species of porcelain crab, Petrolisthes cinctipes and Petrolisthes manimaculis (Anomura: Porcellanidae).</title>
        <authorList>
            <person name="Angst P."/>
        </authorList>
    </citation>
    <scope>NUCLEOTIDE SEQUENCE</scope>
    <source>
        <strain evidence="6">PB745_02</strain>
        <tissue evidence="6">Gill</tissue>
    </source>
</reference>
<keyword evidence="4" id="KW-0472">Membrane</keyword>
<dbReference type="Proteomes" id="UP001292094">
    <property type="component" value="Unassembled WGS sequence"/>
</dbReference>
<feature type="region of interest" description="Disordered" evidence="3">
    <location>
        <begin position="280"/>
        <end position="323"/>
    </location>
</feature>
<dbReference type="PANTHER" id="PTHR33236:SF5">
    <property type="entry name" value="CUB DOMAIN-CONTAINING PROTEIN"/>
    <property type="match status" value="1"/>
</dbReference>
<keyword evidence="4" id="KW-1133">Transmembrane helix</keyword>
<keyword evidence="1" id="KW-1015">Disulfide bond</keyword>
<evidence type="ECO:0000313" key="7">
    <source>
        <dbReference type="Proteomes" id="UP001292094"/>
    </source>
</evidence>
<keyword evidence="4" id="KW-0812">Transmembrane</keyword>
<evidence type="ECO:0000256" key="3">
    <source>
        <dbReference type="SAM" id="MobiDB-lite"/>
    </source>
</evidence>
<dbReference type="AlphaFoldDB" id="A0AAE1QAB9"/>
<feature type="domain" description="CUB" evidence="5">
    <location>
        <begin position="114"/>
        <end position="194"/>
    </location>
</feature>
<evidence type="ECO:0000259" key="5">
    <source>
        <dbReference type="PROSITE" id="PS01180"/>
    </source>
</evidence>
<dbReference type="Pfam" id="PF26080">
    <property type="entry name" value="CUB_animal"/>
    <property type="match status" value="1"/>
</dbReference>